<dbReference type="EMBL" id="CP137642">
    <property type="protein sequence ID" value="WOX57991.1"/>
    <property type="molecule type" value="Genomic_DNA"/>
</dbReference>
<sequence>MSIWQCASLAISRAASLRQGGGNLPYFLDSNVLIGYYFHAADTWGTGAADVFEDPEPNHSSTGVWAECFGDGTGGRCHTIQQNLVREFRRAVAHLKRDGSAETLLAEAESRGWKTVPLLRHVAELCREQPAAALVTLLAVKERYEALCRRRRSALEDRKVLALHARTEPYREIWDRFSAVIEDYDDCEVLLDAHDVAAAIDGTVLYTGDYRHIVANRELILSETRLCDVRYLGDRMGGRPPA</sequence>
<evidence type="ECO:0000313" key="2">
    <source>
        <dbReference type="Proteomes" id="UP001305652"/>
    </source>
</evidence>
<accession>A0AAX4FXS6</accession>
<keyword evidence="2" id="KW-1185">Reference proteome</keyword>
<reference evidence="1 2" key="1">
    <citation type="submission" date="2023-10" db="EMBL/GenBank/DDBJ databases">
        <title>The complete genome sequence of Methanoculleus receptaculi DSM 18860.</title>
        <authorList>
            <person name="Lai S.-J."/>
            <person name="You Y.-T."/>
            <person name="Chen S.-C."/>
        </authorList>
    </citation>
    <scope>NUCLEOTIDE SEQUENCE [LARGE SCALE GENOMIC DNA]</scope>
    <source>
        <strain evidence="1 2">DSM 18860</strain>
    </source>
</reference>
<dbReference type="KEGG" id="mrc:R6Y96_01675"/>
<evidence type="ECO:0008006" key="3">
    <source>
        <dbReference type="Google" id="ProtNLM"/>
    </source>
</evidence>
<name>A0AAX4FXS6_9EURY</name>
<dbReference type="GeneID" id="85731826"/>
<protein>
    <recommendedName>
        <fullName evidence="3">PIN domain-containing protein</fullName>
    </recommendedName>
</protein>
<gene>
    <name evidence="1" type="ORF">R6Y96_01675</name>
</gene>
<evidence type="ECO:0000313" key="1">
    <source>
        <dbReference type="EMBL" id="WOX57991.1"/>
    </source>
</evidence>
<dbReference type="AlphaFoldDB" id="A0AAX4FXS6"/>
<proteinExistence type="predicted"/>
<dbReference type="RefSeq" id="WP_318621759.1">
    <property type="nucleotide sequence ID" value="NZ_CP137642.1"/>
</dbReference>
<dbReference type="Proteomes" id="UP001305652">
    <property type="component" value="Chromosome"/>
</dbReference>
<organism evidence="1 2">
    <name type="scientific">Methanoculleus receptaculi</name>
    <dbReference type="NCBI Taxonomy" id="394967"/>
    <lineage>
        <taxon>Archaea</taxon>
        <taxon>Methanobacteriati</taxon>
        <taxon>Methanobacteriota</taxon>
        <taxon>Stenosarchaea group</taxon>
        <taxon>Methanomicrobia</taxon>
        <taxon>Methanomicrobiales</taxon>
        <taxon>Methanomicrobiaceae</taxon>
        <taxon>Methanoculleus</taxon>
    </lineage>
</organism>